<dbReference type="CDD" id="cd05243">
    <property type="entry name" value="SDR_a5"/>
    <property type="match status" value="1"/>
</dbReference>
<evidence type="ECO:0000313" key="2">
    <source>
        <dbReference type="EMBL" id="GGS27753.1"/>
    </source>
</evidence>
<dbReference type="Gene3D" id="3.40.50.720">
    <property type="entry name" value="NAD(P)-binding Rossmann-like Domain"/>
    <property type="match status" value="1"/>
</dbReference>
<protein>
    <submittedName>
        <fullName evidence="2">NAD dependent epimerase/dehydratase</fullName>
    </submittedName>
</protein>
<gene>
    <name evidence="2" type="ORF">GCM10008961_19140</name>
</gene>
<sequence length="209" mass="21389">MKITVIGAAGGVGRRVVAQAAQAGHHVTALVRTQEQADMLALHGAQPVLGDLTGEWRHALDGAEAVVWAAGGGAGGNFQAIDGDALIALTDELARRDGGPRRLVVVSSMGVDRPEQMPPFLNAVLRVKAVSDAHVQASSLEWTVVRPGGLTDTPGTGMVSAGMPAPRGMIARDDVAGVVLACLNDPRSAGRTFEVVAGNTPVAQAIAQL</sequence>
<feature type="domain" description="NAD(P)-binding" evidence="1">
    <location>
        <begin position="7"/>
        <end position="186"/>
    </location>
</feature>
<name>A0ABQ2SGL8_9DEIO</name>
<dbReference type="RefSeq" id="WP_189101191.1">
    <property type="nucleotide sequence ID" value="NZ_BMQO01000007.1"/>
</dbReference>
<dbReference type="PANTHER" id="PTHR15020">
    <property type="entry name" value="FLAVIN REDUCTASE-RELATED"/>
    <property type="match status" value="1"/>
</dbReference>
<dbReference type="PANTHER" id="PTHR15020:SF50">
    <property type="entry name" value="UPF0659 PROTEIN YMR090W"/>
    <property type="match status" value="1"/>
</dbReference>
<evidence type="ECO:0000259" key="1">
    <source>
        <dbReference type="Pfam" id="PF13460"/>
    </source>
</evidence>
<dbReference type="EMBL" id="BMQO01000007">
    <property type="protein sequence ID" value="GGS27753.1"/>
    <property type="molecule type" value="Genomic_DNA"/>
</dbReference>
<dbReference type="Pfam" id="PF13460">
    <property type="entry name" value="NAD_binding_10"/>
    <property type="match status" value="1"/>
</dbReference>
<comment type="caution">
    <text evidence="2">The sequence shown here is derived from an EMBL/GenBank/DDBJ whole genome shotgun (WGS) entry which is preliminary data.</text>
</comment>
<dbReference type="InterPro" id="IPR016040">
    <property type="entry name" value="NAD(P)-bd_dom"/>
</dbReference>
<proteinExistence type="predicted"/>
<evidence type="ECO:0000313" key="3">
    <source>
        <dbReference type="Proteomes" id="UP000620633"/>
    </source>
</evidence>
<dbReference type="InterPro" id="IPR036291">
    <property type="entry name" value="NAD(P)-bd_dom_sf"/>
</dbReference>
<dbReference type="SUPFAM" id="SSF51735">
    <property type="entry name" value="NAD(P)-binding Rossmann-fold domains"/>
    <property type="match status" value="1"/>
</dbReference>
<keyword evidence="3" id="KW-1185">Reference proteome</keyword>
<dbReference type="Proteomes" id="UP000620633">
    <property type="component" value="Unassembled WGS sequence"/>
</dbReference>
<reference evidence="3" key="1">
    <citation type="journal article" date="2019" name="Int. J. Syst. Evol. Microbiol.">
        <title>The Global Catalogue of Microorganisms (GCM) 10K type strain sequencing project: providing services to taxonomists for standard genome sequencing and annotation.</title>
        <authorList>
            <consortium name="The Broad Institute Genomics Platform"/>
            <consortium name="The Broad Institute Genome Sequencing Center for Infectious Disease"/>
            <person name="Wu L."/>
            <person name="Ma J."/>
        </authorList>
    </citation>
    <scope>NUCLEOTIDE SEQUENCE [LARGE SCALE GENOMIC DNA]</scope>
    <source>
        <strain evidence="3">JCM 31406</strain>
    </source>
</reference>
<organism evidence="2 3">
    <name type="scientific">Deinococcus knuensis</name>
    <dbReference type="NCBI Taxonomy" id="1837380"/>
    <lineage>
        <taxon>Bacteria</taxon>
        <taxon>Thermotogati</taxon>
        <taxon>Deinococcota</taxon>
        <taxon>Deinococci</taxon>
        <taxon>Deinococcales</taxon>
        <taxon>Deinococcaceae</taxon>
        <taxon>Deinococcus</taxon>
    </lineage>
</organism>
<accession>A0ABQ2SGL8</accession>